<gene>
    <name evidence="4" type="ORF">MERR_LOCUS17064</name>
</gene>
<keyword evidence="2" id="KW-0804">Transcription</keyword>
<dbReference type="PANTHER" id="PTHR13068">
    <property type="entry name" value="CGI-12 PROTEIN-RELATED"/>
    <property type="match status" value="1"/>
</dbReference>
<dbReference type="EMBL" id="CACVBM020001085">
    <property type="protein sequence ID" value="CAA7029829.1"/>
    <property type="molecule type" value="Genomic_DNA"/>
</dbReference>
<dbReference type="PANTHER" id="PTHR13068:SF161">
    <property type="entry name" value="F19K23.4 PROTEIN-RELATED"/>
    <property type="match status" value="1"/>
</dbReference>
<comment type="caution">
    <text evidence="4">The sequence shown here is derived from an EMBL/GenBank/DDBJ whole genome shotgun (WGS) entry which is preliminary data.</text>
</comment>
<keyword evidence="5" id="KW-1185">Reference proteome</keyword>
<evidence type="ECO:0000313" key="5">
    <source>
        <dbReference type="Proteomes" id="UP000467841"/>
    </source>
</evidence>
<keyword evidence="3" id="KW-0809">Transit peptide</keyword>
<dbReference type="InterPro" id="IPR003690">
    <property type="entry name" value="MTERF"/>
</dbReference>
<evidence type="ECO:0000313" key="4">
    <source>
        <dbReference type="EMBL" id="CAA7029829.1"/>
    </source>
</evidence>
<protein>
    <submittedName>
        <fullName evidence="4">Uncharacterized protein</fullName>
    </submittedName>
</protein>
<dbReference type="GO" id="GO:0003676">
    <property type="term" value="F:nucleic acid binding"/>
    <property type="evidence" value="ECO:0007669"/>
    <property type="project" value="InterPro"/>
</dbReference>
<dbReference type="Gene3D" id="1.25.70.10">
    <property type="entry name" value="Transcription termination factor 3, mitochondrial"/>
    <property type="match status" value="1"/>
</dbReference>
<dbReference type="GO" id="GO:0005737">
    <property type="term" value="C:cytoplasm"/>
    <property type="evidence" value="ECO:0007669"/>
    <property type="project" value="UniProtKB-ARBA"/>
</dbReference>
<dbReference type="OrthoDB" id="637682at2759"/>
<organism evidence="4 5">
    <name type="scientific">Microthlaspi erraticum</name>
    <dbReference type="NCBI Taxonomy" id="1685480"/>
    <lineage>
        <taxon>Eukaryota</taxon>
        <taxon>Viridiplantae</taxon>
        <taxon>Streptophyta</taxon>
        <taxon>Embryophyta</taxon>
        <taxon>Tracheophyta</taxon>
        <taxon>Spermatophyta</taxon>
        <taxon>Magnoliopsida</taxon>
        <taxon>eudicotyledons</taxon>
        <taxon>Gunneridae</taxon>
        <taxon>Pentapetalae</taxon>
        <taxon>rosids</taxon>
        <taxon>malvids</taxon>
        <taxon>Brassicales</taxon>
        <taxon>Brassicaceae</taxon>
        <taxon>Coluteocarpeae</taxon>
        <taxon>Microthlaspi</taxon>
    </lineage>
</organism>
<dbReference type="InterPro" id="IPR038538">
    <property type="entry name" value="MTERF_sf"/>
</dbReference>
<dbReference type="Proteomes" id="UP000467841">
    <property type="component" value="Unassembled WGS sequence"/>
</dbReference>
<dbReference type="SMART" id="SM00733">
    <property type="entry name" value="Mterf"/>
    <property type="match status" value="6"/>
</dbReference>
<name>A0A6D2ILA3_9BRAS</name>
<proteinExistence type="inferred from homology"/>
<accession>A0A6D2ILA3</accession>
<sequence>MYSLILHGRRLIELQKCRHLISAAQNQNPFFAFSNYFSSAADVSRKEKTFTVSYLVDSLGLTRKVAESIFRKVSFEDKGNPDSVLDLLKSHGFTDSQISTIIKDYPQLLIEDAERSLAPKLQFLQSREEGATTTSELTEIVSKFPKILGIKKDKALSVYYDFAKEIIKADKSLEHKKLCHSSMQQGRAQENKIRNVLVLRELGVPQRFLFSLLISKGQIVCGKERFQESLKKVVEMGFDPTSPKFVQALRAVYQLSDKAIQAKVNAYERLGFGVGDVWAIFKKWPYFLMYSEKKILSSTETYLGFTTDELTTMVKCYPQCIGYSAESVKKKSELLVKQMNWPLKAVVSNPSVLGYSMEKTIVPRSNVIKALMSKELLGRNGELPKLSLVFLSTDQAFLNKYVRNHGDKELVHELMAVFTGGRVSVNEQR</sequence>
<dbReference type="Pfam" id="PF02536">
    <property type="entry name" value="mTERF"/>
    <property type="match status" value="2"/>
</dbReference>
<keyword evidence="2" id="KW-0806">Transcription termination</keyword>
<keyword evidence="2" id="KW-0805">Transcription regulation</keyword>
<comment type="similarity">
    <text evidence="1">Belongs to the mTERF family.</text>
</comment>
<evidence type="ECO:0000256" key="3">
    <source>
        <dbReference type="ARBA" id="ARBA00022946"/>
    </source>
</evidence>
<dbReference type="GO" id="GO:0006353">
    <property type="term" value="P:DNA-templated transcription termination"/>
    <property type="evidence" value="ECO:0007669"/>
    <property type="project" value="UniProtKB-KW"/>
</dbReference>
<dbReference type="AlphaFoldDB" id="A0A6D2ILA3"/>
<reference evidence="4" key="1">
    <citation type="submission" date="2020-01" db="EMBL/GenBank/DDBJ databases">
        <authorList>
            <person name="Mishra B."/>
        </authorList>
    </citation>
    <scope>NUCLEOTIDE SEQUENCE [LARGE SCALE GENOMIC DNA]</scope>
</reference>
<evidence type="ECO:0000256" key="1">
    <source>
        <dbReference type="ARBA" id="ARBA00007692"/>
    </source>
</evidence>
<evidence type="ECO:0000256" key="2">
    <source>
        <dbReference type="ARBA" id="ARBA00022472"/>
    </source>
</evidence>